<feature type="signal peptide" evidence="1">
    <location>
        <begin position="1"/>
        <end position="19"/>
    </location>
</feature>
<organism evidence="3">
    <name type="scientific">Lotharella globosa</name>
    <dbReference type="NCBI Taxonomy" id="91324"/>
    <lineage>
        <taxon>Eukaryota</taxon>
        <taxon>Sar</taxon>
        <taxon>Rhizaria</taxon>
        <taxon>Cercozoa</taxon>
        <taxon>Chlorarachniophyceae</taxon>
        <taxon>Lotharella</taxon>
    </lineage>
</organism>
<feature type="chain" id="PRO_5031152430" description="CHRD domain-containing protein" evidence="1">
    <location>
        <begin position="20"/>
        <end position="202"/>
    </location>
</feature>
<evidence type="ECO:0000259" key="2">
    <source>
        <dbReference type="Pfam" id="PF07452"/>
    </source>
</evidence>
<proteinExistence type="predicted"/>
<protein>
    <recommendedName>
        <fullName evidence="2">CHRD domain-containing protein</fullName>
    </recommendedName>
</protein>
<dbReference type="AlphaFoldDB" id="A0A7S4DZM7"/>
<evidence type="ECO:0000313" key="3">
    <source>
        <dbReference type="EMBL" id="CAE0680553.1"/>
    </source>
</evidence>
<dbReference type="EMBL" id="HBIV01046246">
    <property type="protein sequence ID" value="CAE0680553.1"/>
    <property type="molecule type" value="Transcribed_RNA"/>
</dbReference>
<sequence length="202" mass="21378">MKLVASILLTATVASAAWARETSSMEARVGENPFPATPRCFEALSTPEQEVTVENGTNVILEVDSNGQSVGRLNFEPGLRSAFFGMRLINLVGNVDRIHIHCNASGFAGALAVDVVSAMETATIPLSQLSDQQNGQITGTITNKNIVTGNACADLGIINIAGLKSAALKGLLYFNVHTDVFPSGELRGQIYPSEDACVQQNN</sequence>
<evidence type="ECO:0000256" key="1">
    <source>
        <dbReference type="SAM" id="SignalP"/>
    </source>
</evidence>
<gene>
    <name evidence="3" type="ORF">LGLO00237_LOCUS32339</name>
</gene>
<dbReference type="InterPro" id="IPR010895">
    <property type="entry name" value="CHRD"/>
</dbReference>
<dbReference type="Pfam" id="PF07452">
    <property type="entry name" value="CHRD"/>
    <property type="match status" value="1"/>
</dbReference>
<reference evidence="3" key="1">
    <citation type="submission" date="2021-01" db="EMBL/GenBank/DDBJ databases">
        <authorList>
            <person name="Corre E."/>
            <person name="Pelletier E."/>
            <person name="Niang G."/>
            <person name="Scheremetjew M."/>
            <person name="Finn R."/>
            <person name="Kale V."/>
            <person name="Holt S."/>
            <person name="Cochrane G."/>
            <person name="Meng A."/>
            <person name="Brown T."/>
            <person name="Cohen L."/>
        </authorList>
    </citation>
    <scope>NUCLEOTIDE SEQUENCE</scope>
    <source>
        <strain evidence="3">CCCM811</strain>
    </source>
</reference>
<feature type="domain" description="CHRD" evidence="2">
    <location>
        <begin position="42"/>
        <end position="190"/>
    </location>
</feature>
<keyword evidence="1" id="KW-0732">Signal</keyword>
<accession>A0A7S4DZM7</accession>
<name>A0A7S4DZM7_9EUKA</name>